<evidence type="ECO:0000313" key="1">
    <source>
        <dbReference type="EMBL" id="SMG03262.1"/>
    </source>
</evidence>
<gene>
    <name evidence="1" type="ordered locus">HQ_3295D</name>
</gene>
<dbReference type="EMBL" id="AM180088">
    <property type="protein sequence ID" value="SMG03262.1"/>
    <property type="molecule type" value="Genomic_DNA"/>
</dbReference>
<dbReference type="AlphaFoldDB" id="A0A1X7HU12"/>
<reference evidence="1 2" key="1">
    <citation type="journal article" date="2006" name="BMC Genomics">
        <title>The genome of the square archaeon Haloquadratum walsbyi: life at the limits of water activity.</title>
        <authorList>
            <person name="Bolhuis H.H."/>
            <person name="Palm P.P."/>
            <person name="Wende A.W."/>
            <person name="Falb M.M."/>
            <person name="Rampp M.M."/>
            <person name="Rodriguez-Valera F.F."/>
            <person name="Pfeiffer F.F."/>
            <person name="Oesterhelt D.D."/>
        </authorList>
    </citation>
    <scope>NUCLEOTIDE SEQUENCE [LARGE SCALE GENOMIC DNA]</scope>
    <source>
        <strain evidence="2">DSM 16790 / HBSQ001</strain>
    </source>
</reference>
<evidence type="ECO:0000313" key="2">
    <source>
        <dbReference type="Proteomes" id="UP000001975"/>
    </source>
</evidence>
<organism evidence="1 2">
    <name type="scientific">Haloquadratum walsbyi (strain DSM 16790 / HBSQ001)</name>
    <dbReference type="NCBI Taxonomy" id="362976"/>
    <lineage>
        <taxon>Archaea</taxon>
        <taxon>Methanobacteriati</taxon>
        <taxon>Methanobacteriota</taxon>
        <taxon>Stenosarchaea group</taxon>
        <taxon>Halobacteria</taxon>
        <taxon>Halobacteriales</taxon>
        <taxon>Haloferacaceae</taxon>
        <taxon>Haloquadratum</taxon>
    </lineage>
</organism>
<dbReference type="STRING" id="362976.HQ_3295D"/>
<dbReference type="KEGG" id="hwa:HQ_3295D"/>
<protein>
    <recommendedName>
        <fullName evidence="3">HTH domain protein</fullName>
    </recommendedName>
</protein>
<dbReference type="Proteomes" id="UP000001975">
    <property type="component" value="Chromosome"/>
</dbReference>
<accession>A0A1X7HU12</accession>
<evidence type="ECO:0008006" key="3">
    <source>
        <dbReference type="Google" id="ProtNLM"/>
    </source>
</evidence>
<keyword evidence="2" id="KW-1185">Reference proteome</keyword>
<sequence length="74" mass="8463">MLAKYSLSEEVAAGYVHLITYRNQTETAEELDVSRDTVNRYKNSFAEMSAEERLLLISAFAQDQLLDETTSEKQ</sequence>
<name>A0A1X7HU12_HALWD</name>
<proteinExistence type="predicted"/>